<keyword evidence="4" id="KW-0143">Chaperone</keyword>
<gene>
    <name evidence="4" type="primary">fliW</name>
    <name evidence="5" type="ORF">AWU65_07710</name>
</gene>
<organism evidence="5 6">
    <name type="scientific">Paenibacillus glucanolyticus</name>
    <dbReference type="NCBI Taxonomy" id="59843"/>
    <lineage>
        <taxon>Bacteria</taxon>
        <taxon>Bacillati</taxon>
        <taxon>Bacillota</taxon>
        <taxon>Bacilli</taxon>
        <taxon>Bacillales</taxon>
        <taxon>Paenibacillaceae</taxon>
        <taxon>Paenibacillus</taxon>
    </lineage>
</organism>
<keyword evidence="5" id="KW-0969">Cilium</keyword>
<accession>A0A163I5X7</accession>
<dbReference type="AlphaFoldDB" id="A0A163I5X7"/>
<comment type="similarity">
    <text evidence="4">Belongs to the FliW family.</text>
</comment>
<dbReference type="EMBL" id="LWMH01000001">
    <property type="protein sequence ID" value="KZS45804.1"/>
    <property type="molecule type" value="Genomic_DNA"/>
</dbReference>
<keyword evidence="3 4" id="KW-0810">Translation regulation</keyword>
<keyword evidence="5" id="KW-0966">Cell projection</keyword>
<dbReference type="OrthoDB" id="9801235at2"/>
<dbReference type="PANTHER" id="PTHR39190:SF1">
    <property type="entry name" value="FLAGELLAR ASSEMBLY FACTOR FLIW"/>
    <property type="match status" value="1"/>
</dbReference>
<dbReference type="GeneID" id="97552857"/>
<dbReference type="GO" id="GO:0005737">
    <property type="term" value="C:cytoplasm"/>
    <property type="evidence" value="ECO:0007669"/>
    <property type="project" value="UniProtKB-SubCell"/>
</dbReference>
<sequence length="154" mass="17599">MIFNTKRFGQIEIENNQMIVFESPILGFGNLKKYILLQSEDKKSPFEFLQSAENEDLSFIVADPFVFFPEYEFHLEPHWIETLAVTDESDIMVMVIVTVRSADDISCNLKAPVVINKSNNIAAQIVLDHRGYSTQELLLREKKGAEIDADSVKK</sequence>
<proteinExistence type="inferred from homology"/>
<dbReference type="SUPFAM" id="SSF141457">
    <property type="entry name" value="BH3618-like"/>
    <property type="match status" value="1"/>
</dbReference>
<keyword evidence="6" id="KW-1185">Reference proteome</keyword>
<comment type="function">
    <text evidence="4">Acts as an anti-CsrA protein, binds CsrA and prevents it from repressing translation of its target genes, one of which is flagellin. Binds to flagellin and participates in the assembly of the flagellum.</text>
</comment>
<evidence type="ECO:0000256" key="2">
    <source>
        <dbReference type="ARBA" id="ARBA00022795"/>
    </source>
</evidence>
<comment type="subunit">
    <text evidence="4">Interacts with translational regulator CsrA and flagellin(s).</text>
</comment>
<dbReference type="Pfam" id="PF02623">
    <property type="entry name" value="FliW"/>
    <property type="match status" value="1"/>
</dbReference>
<comment type="subcellular location">
    <subcellularLocation>
        <location evidence="4">Cytoplasm</location>
    </subcellularLocation>
</comment>
<dbReference type="InterPro" id="IPR024046">
    <property type="entry name" value="Flagellar_assmbl_FliW_dom_sf"/>
</dbReference>
<dbReference type="RefSeq" id="WP_063477988.1">
    <property type="nucleotide sequence ID" value="NZ_CP147845.1"/>
</dbReference>
<evidence type="ECO:0000256" key="3">
    <source>
        <dbReference type="ARBA" id="ARBA00022845"/>
    </source>
</evidence>
<dbReference type="GO" id="GO:0006417">
    <property type="term" value="P:regulation of translation"/>
    <property type="evidence" value="ECO:0007669"/>
    <property type="project" value="UniProtKB-KW"/>
</dbReference>
<comment type="caution">
    <text evidence="5">The sequence shown here is derived from an EMBL/GenBank/DDBJ whole genome shotgun (WGS) entry which is preliminary data.</text>
</comment>
<dbReference type="InterPro" id="IPR003775">
    <property type="entry name" value="Flagellar_assembly_factor_FliW"/>
</dbReference>
<keyword evidence="2 4" id="KW-1005">Bacterial flagellum biogenesis</keyword>
<dbReference type="Proteomes" id="UP000076796">
    <property type="component" value="Unassembled WGS sequence"/>
</dbReference>
<dbReference type="Gene3D" id="2.30.290.10">
    <property type="entry name" value="BH3618-like"/>
    <property type="match status" value="1"/>
</dbReference>
<dbReference type="HAMAP" id="MF_01185">
    <property type="entry name" value="FliW"/>
    <property type="match status" value="1"/>
</dbReference>
<evidence type="ECO:0000256" key="1">
    <source>
        <dbReference type="ARBA" id="ARBA00022490"/>
    </source>
</evidence>
<reference evidence="5" key="1">
    <citation type="journal article" date="2016" name="Genome Announc.">
        <title>Draft genomes of two strains of Paenibacillus glucanolyticus with capability to degrade lignocellulose.</title>
        <authorList>
            <person name="Mathews S.L."/>
            <person name="Pawlak J."/>
            <person name="Grunden A.M."/>
        </authorList>
    </citation>
    <scope>NUCLEOTIDE SEQUENCE [LARGE SCALE GENOMIC DNA]</scope>
    <source>
        <strain evidence="5">SLM1</strain>
    </source>
</reference>
<keyword evidence="5" id="KW-0282">Flagellum</keyword>
<dbReference type="NCBIfam" id="NF009793">
    <property type="entry name" value="PRK13285.1-1"/>
    <property type="match status" value="1"/>
</dbReference>
<dbReference type="PANTHER" id="PTHR39190">
    <property type="entry name" value="FLAGELLAR ASSEMBLY FACTOR FLIW"/>
    <property type="match status" value="1"/>
</dbReference>
<dbReference type="GO" id="GO:0044780">
    <property type="term" value="P:bacterial-type flagellum assembly"/>
    <property type="evidence" value="ECO:0007669"/>
    <property type="project" value="UniProtKB-UniRule"/>
</dbReference>
<evidence type="ECO:0000256" key="4">
    <source>
        <dbReference type="HAMAP-Rule" id="MF_01185"/>
    </source>
</evidence>
<protein>
    <recommendedName>
        <fullName evidence="4">Flagellar assembly factor FliW</fullName>
    </recommendedName>
</protein>
<evidence type="ECO:0000313" key="6">
    <source>
        <dbReference type="Proteomes" id="UP000076796"/>
    </source>
</evidence>
<name>A0A163I5X7_9BACL</name>
<evidence type="ECO:0000313" key="5">
    <source>
        <dbReference type="EMBL" id="KZS45804.1"/>
    </source>
</evidence>
<keyword evidence="1 4" id="KW-0963">Cytoplasm</keyword>